<accession>A0A412TV82</accession>
<dbReference type="Proteomes" id="UP000284243">
    <property type="component" value="Unassembled WGS sequence"/>
</dbReference>
<reference evidence="1 2" key="1">
    <citation type="submission" date="2018-08" db="EMBL/GenBank/DDBJ databases">
        <title>A genome reference for cultivated species of the human gut microbiota.</title>
        <authorList>
            <person name="Zou Y."/>
            <person name="Xue W."/>
            <person name="Luo G."/>
        </authorList>
    </citation>
    <scope>NUCLEOTIDE SEQUENCE [LARGE SCALE GENOMIC DNA]</scope>
    <source>
        <strain evidence="1 2">AF16-14</strain>
    </source>
</reference>
<name>A0A412TV82_9BACT</name>
<dbReference type="RefSeq" id="WP_087381747.1">
    <property type="nucleotide sequence ID" value="NZ_JADMUD010000013.1"/>
</dbReference>
<gene>
    <name evidence="1" type="ORF">DWW57_04500</name>
</gene>
<sequence>MKTIKLKNGIEMPVLGFGVCQVAYFIATRAETEPEKTERTFDCLRGGSACLENSCGKRGIAVTGLWREGEMDGLLDMKQTNEMGKAV</sequence>
<comment type="caution">
    <text evidence="1">The sequence shown here is derived from an EMBL/GenBank/DDBJ whole genome shotgun (WGS) entry which is preliminary data.</text>
</comment>
<dbReference type="EMBL" id="QRYC01000004">
    <property type="protein sequence ID" value="RGU57758.1"/>
    <property type="molecule type" value="Genomic_DNA"/>
</dbReference>
<proteinExistence type="predicted"/>
<evidence type="ECO:0000313" key="2">
    <source>
        <dbReference type="Proteomes" id="UP000284243"/>
    </source>
</evidence>
<protein>
    <submittedName>
        <fullName evidence="1">Uncharacterized protein</fullName>
    </submittedName>
</protein>
<dbReference type="AlphaFoldDB" id="A0A412TV82"/>
<organism evidence="1 2">
    <name type="scientific">Odoribacter splanchnicus</name>
    <dbReference type="NCBI Taxonomy" id="28118"/>
    <lineage>
        <taxon>Bacteria</taxon>
        <taxon>Pseudomonadati</taxon>
        <taxon>Bacteroidota</taxon>
        <taxon>Bacteroidia</taxon>
        <taxon>Bacteroidales</taxon>
        <taxon>Odoribacteraceae</taxon>
        <taxon>Odoribacter</taxon>
    </lineage>
</organism>
<evidence type="ECO:0000313" key="1">
    <source>
        <dbReference type="EMBL" id="RGU57758.1"/>
    </source>
</evidence>